<dbReference type="EMBL" id="CBTJ020000068">
    <property type="protein sequence ID" value="CDI03586.1"/>
    <property type="molecule type" value="Genomic_DNA"/>
</dbReference>
<keyword evidence="2" id="KW-1185">Reference proteome</keyword>
<reference evidence="1" key="1">
    <citation type="submission" date="2013-07" db="EMBL/GenBank/DDBJ databases">
        <authorList>
            <person name="McIlroy S."/>
        </authorList>
    </citation>
    <scope>NUCLEOTIDE SEQUENCE [LARGE SCALE GENOMIC DNA]</scope>
    <source>
        <strain evidence="1">Run_A_D11</strain>
    </source>
</reference>
<gene>
    <name evidence="1" type="ORF">BN873_590036</name>
</gene>
<dbReference type="STRING" id="1400863.BN873_590036"/>
<protein>
    <submittedName>
        <fullName evidence="1">Uncharacterized protein</fullName>
    </submittedName>
</protein>
<sequence length="105" mass="11685">MSYTVTVMFNLGKDYEIMLHDSDIQGLDAEQARAWLLNEFQELGCVPSSPSGKILLLDMILNVAMEGGEERFEEKGEWAREFAKAVAASLQRSVIKVDVSNFVVG</sequence>
<organism evidence="1 2">
    <name type="scientific">Candidatus Competibacter denitrificans Run_A_D11</name>
    <dbReference type="NCBI Taxonomy" id="1400863"/>
    <lineage>
        <taxon>Bacteria</taxon>
        <taxon>Pseudomonadati</taxon>
        <taxon>Pseudomonadota</taxon>
        <taxon>Gammaproteobacteria</taxon>
        <taxon>Candidatus Competibacteraceae</taxon>
        <taxon>Candidatus Competibacter</taxon>
    </lineage>
</organism>
<dbReference type="AlphaFoldDB" id="W6M6S1"/>
<comment type="caution">
    <text evidence="1">The sequence shown here is derived from an EMBL/GenBank/DDBJ whole genome shotgun (WGS) entry which is preliminary data.</text>
</comment>
<evidence type="ECO:0000313" key="1">
    <source>
        <dbReference type="EMBL" id="CDI03586.1"/>
    </source>
</evidence>
<name>W6M6S1_9GAMM</name>
<proteinExistence type="predicted"/>
<dbReference type="OrthoDB" id="5297048at2"/>
<evidence type="ECO:0000313" key="2">
    <source>
        <dbReference type="Proteomes" id="UP000035760"/>
    </source>
</evidence>
<dbReference type="Proteomes" id="UP000035760">
    <property type="component" value="Unassembled WGS sequence"/>
</dbReference>
<dbReference type="RefSeq" id="WP_048674394.1">
    <property type="nucleotide sequence ID" value="NZ_CBTJ020000068.1"/>
</dbReference>
<accession>W6M6S1</accession>
<reference evidence="1" key="2">
    <citation type="submission" date="2014-03" db="EMBL/GenBank/DDBJ databases">
        <title>Candidatus Competibacter-lineage genomes retrieved from metagenomes reveal functional metabolic diversity.</title>
        <authorList>
            <person name="McIlroy S.J."/>
            <person name="Albertsen M."/>
            <person name="Andresen E.K."/>
            <person name="Saunders A.M."/>
            <person name="Kristiansen R."/>
            <person name="Stokholm-Bjerregaard M."/>
            <person name="Nielsen K.L."/>
            <person name="Nielsen P.H."/>
        </authorList>
    </citation>
    <scope>NUCLEOTIDE SEQUENCE</scope>
    <source>
        <strain evidence="1">Run_A_D11</strain>
    </source>
</reference>